<comment type="caution">
    <text evidence="4">The sequence shown here is derived from an EMBL/GenBank/DDBJ whole genome shotgun (WGS) entry which is preliminary data.</text>
</comment>
<evidence type="ECO:0000313" key="5">
    <source>
        <dbReference type="Proteomes" id="UP001284537"/>
    </source>
</evidence>
<evidence type="ECO:0000256" key="3">
    <source>
        <dbReference type="ARBA" id="ARBA00037294"/>
    </source>
</evidence>
<dbReference type="PANTHER" id="PTHR43197:SF1">
    <property type="entry name" value="UTP--GLUCOSE-1-PHOSPHATE URIDYLYLTRANSFERASE"/>
    <property type="match status" value="1"/>
</dbReference>
<dbReference type="Gene3D" id="3.90.550.10">
    <property type="entry name" value="Spore Coat Polysaccharide Biosynthesis Protein SpsA, Chain A"/>
    <property type="match status" value="1"/>
</dbReference>
<evidence type="ECO:0000256" key="1">
    <source>
        <dbReference type="ARBA" id="ARBA00022679"/>
    </source>
</evidence>
<evidence type="ECO:0000313" key="4">
    <source>
        <dbReference type="EMBL" id="MDX8129724.1"/>
    </source>
</evidence>
<reference evidence="4 5" key="1">
    <citation type="submission" date="2023-11" db="EMBL/GenBank/DDBJ databases">
        <authorList>
            <person name="Ouyang M.-Y."/>
        </authorList>
    </citation>
    <scope>NUCLEOTIDE SEQUENCE [LARGE SCALE GENOMIC DNA]</scope>
    <source>
        <strain evidence="4 5">OY6</strain>
    </source>
</reference>
<keyword evidence="1" id="KW-0808">Transferase</keyword>
<keyword evidence="2" id="KW-0548">Nucleotidyltransferase</keyword>
<dbReference type="PANTHER" id="PTHR43197">
    <property type="entry name" value="UTP--GLUCOSE-1-PHOSPHATE URIDYLYLTRANSFERASE"/>
    <property type="match status" value="1"/>
</dbReference>
<dbReference type="InterPro" id="IPR005771">
    <property type="entry name" value="GalU_uridylyltTrfase_bac/arc"/>
</dbReference>
<keyword evidence="5" id="KW-1185">Reference proteome</keyword>
<comment type="function">
    <text evidence="3">May play a role in stationary phase survival.</text>
</comment>
<evidence type="ECO:0000256" key="2">
    <source>
        <dbReference type="ARBA" id="ARBA00022695"/>
    </source>
</evidence>
<accession>A0ABU4UJP6</accession>
<dbReference type="EMBL" id="JAXARY010000025">
    <property type="protein sequence ID" value="MDX8129724.1"/>
    <property type="molecule type" value="Genomic_DNA"/>
</dbReference>
<sequence>MAPSNITVVGRYILTPAIFGKIENTGRCAGGEIQLTDAIAALMKDEQVLSYEFAGNRYDCGSKFGFLLANVEYGLLHPEIKSKFAAYMQQRVSKI</sequence>
<evidence type="ECO:0008006" key="6">
    <source>
        <dbReference type="Google" id="ProtNLM"/>
    </source>
</evidence>
<proteinExistence type="predicted"/>
<protein>
    <recommendedName>
        <fullName evidence="6">UTP--glucose-1-phosphate uridylyltransferase</fullName>
    </recommendedName>
</protein>
<dbReference type="SUPFAM" id="SSF53448">
    <property type="entry name" value="Nucleotide-diphospho-sugar transferases"/>
    <property type="match status" value="1"/>
</dbReference>
<organism evidence="4 5">
    <name type="scientific">Methylomonas defluvii</name>
    <dbReference type="NCBI Taxonomy" id="3045149"/>
    <lineage>
        <taxon>Bacteria</taxon>
        <taxon>Pseudomonadati</taxon>
        <taxon>Pseudomonadota</taxon>
        <taxon>Gammaproteobacteria</taxon>
        <taxon>Methylococcales</taxon>
        <taxon>Methylococcaceae</taxon>
        <taxon>Methylomonas</taxon>
    </lineage>
</organism>
<gene>
    <name evidence="4" type="ORF">QLH52_20680</name>
</gene>
<name>A0ABU4UJP6_9GAMM</name>
<dbReference type="InterPro" id="IPR029044">
    <property type="entry name" value="Nucleotide-diphossugar_trans"/>
</dbReference>
<dbReference type="Proteomes" id="UP001284537">
    <property type="component" value="Unassembled WGS sequence"/>
</dbReference>